<proteinExistence type="predicted"/>
<keyword evidence="1" id="KW-0479">Metal-binding</keyword>
<dbReference type="EMBL" id="KL142389">
    <property type="protein sequence ID" value="KDR72296.1"/>
    <property type="molecule type" value="Genomic_DNA"/>
</dbReference>
<sequence length="475" mass="53603">MPTTEHFYCINHLDGNVDKNLGRLIPSANWAEFKSTFWDVYRAVSPEDFDLKWNEMTAKFPQAKNYLDAELYPCREKWAWVYTSYQFTCGVRTNGRVEVENRVNKAIGGPKKTLLQLFHGLNERTNGQTAQEMIRVRESSRRQHPSNIESIFPGPLSIIRQFAGPFALQTCFKQMELSLFYSVKVLQLPDGMHDWNEYAIAVGPTVGYSWENGEETRMLNSFENDNSHISTKWLLRLIKGRGLRVVHLLCVSHDGTDAFHMLALLPDDNYICDCCMGMMSGVPCRHYFRVLSSMKNLKFNIGVIRPRWYQDNNLDTHKVPVVPAREAQIRCFDIEMPAMQQTARIHANPLELNPGTPTPPPTQTLPARTVFHEANAALAPLTNGIQTQEQLDELLDDLNALRESRRQAAAEGRIYDPPVLNPKGRPRQSRITSALEGQPRGGGAQSASRGGGAGRKCGLCRQPGHTRTNCPLAPP</sequence>
<keyword evidence="1" id="KW-0863">Zinc-finger</keyword>
<reference evidence="5" key="1">
    <citation type="journal article" date="2014" name="Proc. Natl. Acad. Sci. U.S.A.">
        <title>Extensive sampling of basidiomycete genomes demonstrates inadequacy of the white-rot/brown-rot paradigm for wood decay fungi.</title>
        <authorList>
            <person name="Riley R."/>
            <person name="Salamov A.A."/>
            <person name="Brown D.W."/>
            <person name="Nagy L.G."/>
            <person name="Floudas D."/>
            <person name="Held B.W."/>
            <person name="Levasseur A."/>
            <person name="Lombard V."/>
            <person name="Morin E."/>
            <person name="Otillar R."/>
            <person name="Lindquist E.A."/>
            <person name="Sun H."/>
            <person name="LaButti K.M."/>
            <person name="Schmutz J."/>
            <person name="Jabbour D."/>
            <person name="Luo H."/>
            <person name="Baker S.E."/>
            <person name="Pisabarro A.G."/>
            <person name="Walton J.D."/>
            <person name="Blanchette R.A."/>
            <person name="Henrissat B."/>
            <person name="Martin F."/>
            <person name="Cullen D."/>
            <person name="Hibbett D.S."/>
            <person name="Grigoriev I.V."/>
        </authorList>
    </citation>
    <scope>NUCLEOTIDE SEQUENCE [LARGE SCALE GENOMIC DNA]</scope>
    <source>
        <strain evidence="5">CBS 339.88</strain>
    </source>
</reference>
<dbReference type="PROSITE" id="PS50966">
    <property type="entry name" value="ZF_SWIM"/>
    <property type="match status" value="1"/>
</dbReference>
<dbReference type="InterPro" id="IPR007527">
    <property type="entry name" value="Znf_SWIM"/>
</dbReference>
<evidence type="ECO:0000313" key="5">
    <source>
        <dbReference type="Proteomes" id="UP000027222"/>
    </source>
</evidence>
<accession>A0A067SN05</accession>
<dbReference type="PANTHER" id="PTHR47718:SF17">
    <property type="entry name" value="PROTEIN FAR1-RELATED SEQUENCE 5-LIKE"/>
    <property type="match status" value="1"/>
</dbReference>
<name>A0A067SN05_GALM3</name>
<feature type="domain" description="SWIM-type" evidence="3">
    <location>
        <begin position="259"/>
        <end position="295"/>
    </location>
</feature>
<dbReference type="Proteomes" id="UP000027222">
    <property type="component" value="Unassembled WGS sequence"/>
</dbReference>
<evidence type="ECO:0000256" key="1">
    <source>
        <dbReference type="PROSITE-ProRule" id="PRU00325"/>
    </source>
</evidence>
<dbReference type="OrthoDB" id="3261031at2759"/>
<gene>
    <name evidence="4" type="ORF">GALMADRAFT_126504</name>
</gene>
<dbReference type="AlphaFoldDB" id="A0A067SN05"/>
<evidence type="ECO:0000259" key="3">
    <source>
        <dbReference type="PROSITE" id="PS50966"/>
    </source>
</evidence>
<feature type="compositionally biased region" description="Gly residues" evidence="2">
    <location>
        <begin position="439"/>
        <end position="455"/>
    </location>
</feature>
<evidence type="ECO:0000256" key="2">
    <source>
        <dbReference type="SAM" id="MobiDB-lite"/>
    </source>
</evidence>
<feature type="region of interest" description="Disordered" evidence="2">
    <location>
        <begin position="408"/>
        <end position="475"/>
    </location>
</feature>
<dbReference type="STRING" id="685588.A0A067SN05"/>
<keyword evidence="5" id="KW-1185">Reference proteome</keyword>
<dbReference type="PANTHER" id="PTHR47718">
    <property type="entry name" value="OS01G0519700 PROTEIN"/>
    <property type="match status" value="1"/>
</dbReference>
<dbReference type="GO" id="GO:0008270">
    <property type="term" value="F:zinc ion binding"/>
    <property type="evidence" value="ECO:0007669"/>
    <property type="project" value="UniProtKB-KW"/>
</dbReference>
<evidence type="ECO:0000313" key="4">
    <source>
        <dbReference type="EMBL" id="KDR72296.1"/>
    </source>
</evidence>
<dbReference type="HOGENOM" id="CLU_574965_0_0_1"/>
<protein>
    <recommendedName>
        <fullName evidence="3">SWIM-type domain-containing protein</fullName>
    </recommendedName>
</protein>
<keyword evidence="1" id="KW-0862">Zinc</keyword>
<organism evidence="4 5">
    <name type="scientific">Galerina marginata (strain CBS 339.88)</name>
    <dbReference type="NCBI Taxonomy" id="685588"/>
    <lineage>
        <taxon>Eukaryota</taxon>
        <taxon>Fungi</taxon>
        <taxon>Dikarya</taxon>
        <taxon>Basidiomycota</taxon>
        <taxon>Agaricomycotina</taxon>
        <taxon>Agaricomycetes</taxon>
        <taxon>Agaricomycetidae</taxon>
        <taxon>Agaricales</taxon>
        <taxon>Agaricineae</taxon>
        <taxon>Strophariaceae</taxon>
        <taxon>Galerina</taxon>
    </lineage>
</organism>